<dbReference type="InterPro" id="IPR058528">
    <property type="entry name" value="DUF8215"/>
</dbReference>
<evidence type="ECO:0000259" key="2">
    <source>
        <dbReference type="Pfam" id="PF26650"/>
    </source>
</evidence>
<feature type="domain" description="DUF8215" evidence="2">
    <location>
        <begin position="35"/>
        <end position="162"/>
    </location>
</feature>
<organism evidence="3 4">
    <name type="scientific">Natronosalvus hydrolyticus</name>
    <dbReference type="NCBI Taxonomy" id="2979988"/>
    <lineage>
        <taxon>Archaea</taxon>
        <taxon>Methanobacteriati</taxon>
        <taxon>Methanobacteriota</taxon>
        <taxon>Stenosarchaea group</taxon>
        <taxon>Halobacteria</taxon>
        <taxon>Halobacteriales</taxon>
        <taxon>Natrialbaceae</taxon>
        <taxon>Natronosalvus</taxon>
    </lineage>
</organism>
<protein>
    <recommendedName>
        <fullName evidence="2">DUF8215 domain-containing protein</fullName>
    </recommendedName>
</protein>
<keyword evidence="1" id="KW-0472">Membrane</keyword>
<feature type="transmembrane region" description="Helical" evidence="1">
    <location>
        <begin position="44"/>
        <end position="62"/>
    </location>
</feature>
<dbReference type="RefSeq" id="WP_342807703.1">
    <property type="nucleotide sequence ID" value="NZ_JAOPJZ010000003.1"/>
</dbReference>
<evidence type="ECO:0000313" key="3">
    <source>
        <dbReference type="EMBL" id="MCU4751680.1"/>
    </source>
</evidence>
<feature type="transmembrane region" description="Helical" evidence="1">
    <location>
        <begin position="135"/>
        <end position="157"/>
    </location>
</feature>
<name>A0AAP2Z7V6_9EURY</name>
<evidence type="ECO:0000313" key="4">
    <source>
        <dbReference type="Proteomes" id="UP001321047"/>
    </source>
</evidence>
<sequence>MKRAPGRDTRPAYSDERRTWYGYGTLTRAKKSPWRRFLHDTSTVFADISIFGLPALLLALFFPDASPYGVGATALTLWITMTAVAAVIRGGWIVPLGTEVRGWVSISFWLIVLRILYYNLVITVVVFSAPALARAVGIPALSLLLAVLAGALATYAFPHLGERVYTKFDTTRTHDDEWLPDS</sequence>
<dbReference type="AlphaFoldDB" id="A0AAP2Z7V6"/>
<dbReference type="Pfam" id="PF26650">
    <property type="entry name" value="DUF8215"/>
    <property type="match status" value="1"/>
</dbReference>
<evidence type="ECO:0000256" key="1">
    <source>
        <dbReference type="SAM" id="Phobius"/>
    </source>
</evidence>
<comment type="caution">
    <text evidence="3">The sequence shown here is derived from an EMBL/GenBank/DDBJ whole genome shotgun (WGS) entry which is preliminary data.</text>
</comment>
<keyword evidence="1" id="KW-1133">Transmembrane helix</keyword>
<feature type="transmembrane region" description="Helical" evidence="1">
    <location>
        <begin position="68"/>
        <end position="88"/>
    </location>
</feature>
<dbReference type="Proteomes" id="UP001321047">
    <property type="component" value="Unassembled WGS sequence"/>
</dbReference>
<accession>A0AAP2Z7V6</accession>
<keyword evidence="4" id="KW-1185">Reference proteome</keyword>
<proteinExistence type="predicted"/>
<keyword evidence="1" id="KW-0812">Transmembrane</keyword>
<reference evidence="3 4" key="1">
    <citation type="submission" date="2022-09" db="EMBL/GenBank/DDBJ databases">
        <title>Enrichment on poylsaccharides allowed isolation of novel metabolic and taxonomic groups of Haloarchaea.</title>
        <authorList>
            <person name="Sorokin D.Y."/>
            <person name="Elcheninov A.G."/>
            <person name="Khizhniak T.V."/>
            <person name="Kolganova T.V."/>
            <person name="Kublanov I.V."/>
        </authorList>
    </citation>
    <scope>NUCLEOTIDE SEQUENCE [LARGE SCALE GENOMIC DNA]</scope>
    <source>
        <strain evidence="3 4">AArc-curdl1</strain>
    </source>
</reference>
<dbReference type="EMBL" id="JAOPJZ010000003">
    <property type="protein sequence ID" value="MCU4751680.1"/>
    <property type="molecule type" value="Genomic_DNA"/>
</dbReference>
<gene>
    <name evidence="3" type="ORF">OB919_06750</name>
</gene>
<feature type="transmembrane region" description="Helical" evidence="1">
    <location>
        <begin position="108"/>
        <end position="129"/>
    </location>
</feature>